<dbReference type="SMART" id="SM01130">
    <property type="entry name" value="DHDPS"/>
    <property type="match status" value="1"/>
</dbReference>
<dbReference type="GO" id="GO:0008840">
    <property type="term" value="F:4-hydroxy-tetrahydrodipicolinate synthase activity"/>
    <property type="evidence" value="ECO:0007669"/>
    <property type="project" value="TreeGrafter"/>
</dbReference>
<dbReference type="AlphaFoldDB" id="A0A3N4L136"/>
<dbReference type="PANTHER" id="PTHR12128:SF52">
    <property type="entry name" value="4-HYDROXY-2-OXOGLUTARATE ALDOLASE, MITOCHONDRIAL-RELATED"/>
    <property type="match status" value="1"/>
</dbReference>
<dbReference type="STRING" id="1392247.A0A3N4L136"/>
<dbReference type="InParanoid" id="A0A3N4L136"/>
<organism evidence="1 2">
    <name type="scientific">Morchella conica CCBAS932</name>
    <dbReference type="NCBI Taxonomy" id="1392247"/>
    <lineage>
        <taxon>Eukaryota</taxon>
        <taxon>Fungi</taxon>
        <taxon>Dikarya</taxon>
        <taxon>Ascomycota</taxon>
        <taxon>Pezizomycotina</taxon>
        <taxon>Pezizomycetes</taxon>
        <taxon>Pezizales</taxon>
        <taxon>Morchellaceae</taxon>
        <taxon>Morchella</taxon>
    </lineage>
</organism>
<dbReference type="PANTHER" id="PTHR12128">
    <property type="entry name" value="DIHYDRODIPICOLINATE SYNTHASE"/>
    <property type="match status" value="1"/>
</dbReference>
<proteinExistence type="predicted"/>
<dbReference type="Pfam" id="PF00701">
    <property type="entry name" value="DHDPS"/>
    <property type="match status" value="1"/>
</dbReference>
<name>A0A3N4L136_9PEZI</name>
<reference evidence="1 2" key="1">
    <citation type="journal article" date="2018" name="Nat. Ecol. Evol.">
        <title>Pezizomycetes genomes reveal the molecular basis of ectomycorrhizal truffle lifestyle.</title>
        <authorList>
            <person name="Murat C."/>
            <person name="Payen T."/>
            <person name="Noel B."/>
            <person name="Kuo A."/>
            <person name="Morin E."/>
            <person name="Chen J."/>
            <person name="Kohler A."/>
            <person name="Krizsan K."/>
            <person name="Balestrini R."/>
            <person name="Da Silva C."/>
            <person name="Montanini B."/>
            <person name="Hainaut M."/>
            <person name="Levati E."/>
            <person name="Barry K.W."/>
            <person name="Belfiori B."/>
            <person name="Cichocki N."/>
            <person name="Clum A."/>
            <person name="Dockter R.B."/>
            <person name="Fauchery L."/>
            <person name="Guy J."/>
            <person name="Iotti M."/>
            <person name="Le Tacon F."/>
            <person name="Lindquist E.A."/>
            <person name="Lipzen A."/>
            <person name="Malagnac F."/>
            <person name="Mello A."/>
            <person name="Molinier V."/>
            <person name="Miyauchi S."/>
            <person name="Poulain J."/>
            <person name="Riccioni C."/>
            <person name="Rubini A."/>
            <person name="Sitrit Y."/>
            <person name="Splivallo R."/>
            <person name="Traeger S."/>
            <person name="Wang M."/>
            <person name="Zifcakova L."/>
            <person name="Wipf D."/>
            <person name="Zambonelli A."/>
            <person name="Paolocci F."/>
            <person name="Nowrousian M."/>
            <person name="Ottonello S."/>
            <person name="Baldrian P."/>
            <person name="Spatafora J.W."/>
            <person name="Henrissat B."/>
            <person name="Nagy L.G."/>
            <person name="Aury J.M."/>
            <person name="Wincker P."/>
            <person name="Grigoriev I.V."/>
            <person name="Bonfante P."/>
            <person name="Martin F.M."/>
        </authorList>
    </citation>
    <scope>NUCLEOTIDE SEQUENCE [LARGE SCALE GENOMIC DNA]</scope>
    <source>
        <strain evidence="1 2">CCBAS932</strain>
    </source>
</reference>
<dbReference type="CDD" id="cd00408">
    <property type="entry name" value="DHDPS-like"/>
    <property type="match status" value="1"/>
</dbReference>
<evidence type="ECO:0000313" key="2">
    <source>
        <dbReference type="Proteomes" id="UP000277580"/>
    </source>
</evidence>
<dbReference type="InterPro" id="IPR013785">
    <property type="entry name" value="Aldolase_TIM"/>
</dbReference>
<dbReference type="SUPFAM" id="SSF51569">
    <property type="entry name" value="Aldolase"/>
    <property type="match status" value="1"/>
</dbReference>
<gene>
    <name evidence="1" type="ORF">P167DRAFT_572440</name>
</gene>
<keyword evidence="2" id="KW-1185">Reference proteome</keyword>
<dbReference type="Proteomes" id="UP000277580">
    <property type="component" value="Unassembled WGS sequence"/>
</dbReference>
<protein>
    <submittedName>
        <fullName evidence="1">Aldolase</fullName>
    </submittedName>
</protein>
<accession>A0A3N4L136</accession>
<dbReference type="OrthoDB" id="191315at2759"/>
<dbReference type="Gene3D" id="3.20.20.70">
    <property type="entry name" value="Aldolase class I"/>
    <property type="match status" value="1"/>
</dbReference>
<sequence length="404" mass="42935">MPHTNELSSSPETNEMTSALSGLALHSEAGAPHVASSGRHGSVSNVHNKSGYSALYSNTKTSGSGNFQSCTDRPLRAGIYAPTPAFFDPTTEELDLPTTRKHAVRLAQGGIVGLVTQGSNGEAVHLSHAERRIVTAATREALDDAGFRDMPVIVGCGAQSVRETIELCHDALVSGGDYAMILPPSYYKSLYTAQSQFEFFTTVANESPVPILIYNYPGAVSGIDLDSDVVTKLSKHPNIVGCKLTCGNTGKLGRVANAAPSGFMTLGGSSDFTLQTLIAGGKGVIGGLVNIAPRACVDVFNLYAAGRMDEAEKMQAVVGRGDWGAIKGGVVGTKACLQAHFGYGGYGRAPLPRPSAERAAEYKADFEELLLLEEFLCNGSREEDIHYDKKNEYPQLVDLERMLI</sequence>
<evidence type="ECO:0000313" key="1">
    <source>
        <dbReference type="EMBL" id="RPB14281.1"/>
    </source>
</evidence>
<dbReference type="PRINTS" id="PR00146">
    <property type="entry name" value="DHPICSNTHASE"/>
</dbReference>
<dbReference type="EMBL" id="ML119118">
    <property type="protein sequence ID" value="RPB14281.1"/>
    <property type="molecule type" value="Genomic_DNA"/>
</dbReference>
<dbReference type="InterPro" id="IPR002220">
    <property type="entry name" value="DapA-like"/>
</dbReference>